<reference evidence="1" key="1">
    <citation type="submission" date="2023-05" db="EMBL/GenBank/DDBJ databases">
        <title>Anaerotaeda fermentans gen. nov., sp. nov., a novel anaerobic planctomycete of the new family within the order Sedimentisphaerales isolated from Taman Peninsula, Russia.</title>
        <authorList>
            <person name="Khomyakova M.A."/>
            <person name="Merkel A.Y."/>
            <person name="Slobodkin A.I."/>
        </authorList>
    </citation>
    <scope>NUCLEOTIDE SEQUENCE</scope>
    <source>
        <strain evidence="1">M17dextr</strain>
    </source>
</reference>
<sequence length="166" mass="18539">MSIKFHCEHCGKKIDAPDSTGGKWGKCPACHNRVYVPQMETEEELKLAPIDETEEERQKRLLAETFQLTQSILQEKDIPEADQLSSSTQQVSDERMTEAIISYLRQMADGDLDAAQRTAETIASDRRKAREILGQMATGDPADAELADVPPQVLSGLIRNLRTRLA</sequence>
<dbReference type="RefSeq" id="WP_349243004.1">
    <property type="nucleotide sequence ID" value="NZ_JASCXX010000001.1"/>
</dbReference>
<protein>
    <submittedName>
        <fullName evidence="1">Uncharacterized protein</fullName>
    </submittedName>
</protein>
<evidence type="ECO:0000313" key="1">
    <source>
        <dbReference type="EMBL" id="MDI6447594.1"/>
    </source>
</evidence>
<proteinExistence type="predicted"/>
<accession>A0AAW6TVQ9</accession>
<name>A0AAW6TVQ9_9BACT</name>
<dbReference type="AlphaFoldDB" id="A0AAW6TVQ9"/>
<dbReference type="Proteomes" id="UP001431776">
    <property type="component" value="Unassembled WGS sequence"/>
</dbReference>
<dbReference type="Gene3D" id="2.20.28.160">
    <property type="match status" value="1"/>
</dbReference>
<gene>
    <name evidence="1" type="ORF">QJ522_00950</name>
</gene>
<keyword evidence="2" id="KW-1185">Reference proteome</keyword>
<evidence type="ECO:0000313" key="2">
    <source>
        <dbReference type="Proteomes" id="UP001431776"/>
    </source>
</evidence>
<comment type="caution">
    <text evidence="1">The sequence shown here is derived from an EMBL/GenBank/DDBJ whole genome shotgun (WGS) entry which is preliminary data.</text>
</comment>
<organism evidence="1 2">
    <name type="scientific">Anaerobaca lacustris</name>
    <dbReference type="NCBI Taxonomy" id="3044600"/>
    <lineage>
        <taxon>Bacteria</taxon>
        <taxon>Pseudomonadati</taxon>
        <taxon>Planctomycetota</taxon>
        <taxon>Phycisphaerae</taxon>
        <taxon>Sedimentisphaerales</taxon>
        <taxon>Anaerobacaceae</taxon>
        <taxon>Anaerobaca</taxon>
    </lineage>
</organism>
<dbReference type="EMBL" id="JASCXX010000001">
    <property type="protein sequence ID" value="MDI6447594.1"/>
    <property type="molecule type" value="Genomic_DNA"/>
</dbReference>